<dbReference type="EMBL" id="QGUI02000271">
    <property type="protein sequence ID" value="MFO7193771.1"/>
    <property type="molecule type" value="Genomic_DNA"/>
</dbReference>
<evidence type="ECO:0000256" key="6">
    <source>
        <dbReference type="PIRSR" id="PIRSR610300-51"/>
    </source>
</evidence>
<gene>
    <name evidence="7" type="ORF">DIU77_016125</name>
    <name evidence="8" type="ORF">DIU77_02615</name>
</gene>
<reference evidence="7 9" key="3">
    <citation type="journal article" date="2021" name="BMC Genomics">
        <title>Genome-resolved metagenome and metatranscriptome analyses of thermophilic composting reveal key bacterial players and their metabolic interactions.</title>
        <authorList>
            <person name="Braga L.P.P."/>
            <person name="Pereira R.V."/>
            <person name="Martins L.F."/>
            <person name="Moura L.M.S."/>
            <person name="Sanchez F.B."/>
            <person name="Patane J.S.L."/>
            <person name="da Silva A.M."/>
            <person name="Setubal J.C."/>
        </authorList>
    </citation>
    <scope>NUCLEOTIDE SEQUENCE [LARGE SCALE GENOMIC DNA]</scope>
    <source>
        <strain evidence="7">ZC4RG45</strain>
    </source>
</reference>
<dbReference type="AlphaFoldDB" id="A0A2W4LI59"/>
<dbReference type="Gene3D" id="2.60.120.10">
    <property type="entry name" value="Jelly Rolls"/>
    <property type="match status" value="1"/>
</dbReference>
<comment type="similarity">
    <text evidence="1">Belongs to the cysteine dioxygenase family.</text>
</comment>
<dbReference type="InterPro" id="IPR011051">
    <property type="entry name" value="RmlC_Cupin_sf"/>
</dbReference>
<evidence type="ECO:0000313" key="7">
    <source>
        <dbReference type="EMBL" id="MFO7193771.1"/>
    </source>
</evidence>
<accession>A0A2W4LI59</accession>
<dbReference type="STRING" id="1111738.GCA_000427905_00547"/>
<reference evidence="7" key="4">
    <citation type="submission" date="2023-08" db="EMBL/GenBank/DDBJ databases">
        <authorList>
            <person name="Guima S.E.S."/>
            <person name="Martins L.F."/>
            <person name="Silva A.M."/>
            <person name="Setubal J.C."/>
        </authorList>
    </citation>
    <scope>NUCLEOTIDE SEQUENCE</scope>
    <source>
        <strain evidence="7">ZC4RG45</strain>
    </source>
</reference>
<dbReference type="GO" id="GO:0008198">
    <property type="term" value="F:ferrous iron binding"/>
    <property type="evidence" value="ECO:0007669"/>
    <property type="project" value="TreeGrafter"/>
</dbReference>
<keyword evidence="4" id="KW-0560">Oxidoreductase</keyword>
<evidence type="ECO:0000313" key="9">
    <source>
        <dbReference type="Proteomes" id="UP000249324"/>
    </source>
</evidence>
<feature type="binding site" evidence="6">
    <location>
        <position position="122"/>
    </location>
    <ligand>
        <name>Fe cation</name>
        <dbReference type="ChEBI" id="CHEBI:24875"/>
        <note>catalytic</note>
    </ligand>
</feature>
<evidence type="ECO:0000313" key="8">
    <source>
        <dbReference type="EMBL" id="PZN00820.1"/>
    </source>
</evidence>
<keyword evidence="5 6" id="KW-0408">Iron</keyword>
<dbReference type="PANTHER" id="PTHR12918">
    <property type="entry name" value="CYSTEINE DIOXYGENASE"/>
    <property type="match status" value="1"/>
</dbReference>
<evidence type="ECO:0000256" key="4">
    <source>
        <dbReference type="ARBA" id="ARBA00023002"/>
    </source>
</evidence>
<dbReference type="PANTHER" id="PTHR12918:SF1">
    <property type="entry name" value="CYSTEINE DIOXYGENASE TYPE 1"/>
    <property type="match status" value="1"/>
</dbReference>
<dbReference type="CDD" id="cd10548">
    <property type="entry name" value="cupin_CDO"/>
    <property type="match status" value="1"/>
</dbReference>
<dbReference type="Proteomes" id="UP000249324">
    <property type="component" value="Unassembled WGS sequence"/>
</dbReference>
<dbReference type="Pfam" id="PF05995">
    <property type="entry name" value="CDO_I"/>
    <property type="match status" value="1"/>
</dbReference>
<dbReference type="InterPro" id="IPR010300">
    <property type="entry name" value="CDO_1"/>
</dbReference>
<dbReference type="InterPro" id="IPR014710">
    <property type="entry name" value="RmlC-like_jellyroll"/>
</dbReference>
<organism evidence="8">
    <name type="scientific">Thermocrispum agreste</name>
    <dbReference type="NCBI Taxonomy" id="37925"/>
    <lineage>
        <taxon>Bacteria</taxon>
        <taxon>Bacillati</taxon>
        <taxon>Actinomycetota</taxon>
        <taxon>Actinomycetes</taxon>
        <taxon>Pseudonocardiales</taxon>
        <taxon>Pseudonocardiaceae</taxon>
        <taxon>Thermocrispum</taxon>
    </lineage>
</organism>
<evidence type="ECO:0000256" key="2">
    <source>
        <dbReference type="ARBA" id="ARBA00022723"/>
    </source>
</evidence>
<sequence length="162" mass="17697">MFAVPVNTVAAQEKSALRHPARVAVAYAASRDRWRHLLRYDADERYAVLIDRTDTDEIWLMSWLPGQGAPRHDHGDTSGAFTVVHGELTEVVLRRNAVQDAPPEINVLRSGQTRAFGPGYAHQVSNKGVDPAVSIHVYRYGGRTIRPYPADAAAARADGAAG</sequence>
<evidence type="ECO:0000256" key="1">
    <source>
        <dbReference type="ARBA" id="ARBA00006622"/>
    </source>
</evidence>
<evidence type="ECO:0000256" key="3">
    <source>
        <dbReference type="ARBA" id="ARBA00022964"/>
    </source>
</evidence>
<evidence type="ECO:0000256" key="5">
    <source>
        <dbReference type="ARBA" id="ARBA00023004"/>
    </source>
</evidence>
<reference evidence="8" key="2">
    <citation type="submission" date="2018-05" db="EMBL/GenBank/DDBJ databases">
        <authorList>
            <person name="Lanie J.A."/>
            <person name="Ng W.-L."/>
            <person name="Kazmierczak K.M."/>
            <person name="Andrzejewski T.M."/>
            <person name="Davidsen T.M."/>
            <person name="Wayne K.J."/>
            <person name="Tettelin H."/>
            <person name="Glass J.I."/>
            <person name="Rusch D."/>
            <person name="Podicherti R."/>
            <person name="Tsui H.-C.T."/>
            <person name="Winkler M.E."/>
        </authorList>
    </citation>
    <scope>NUCLEOTIDE SEQUENCE</scope>
    <source>
        <strain evidence="8">ZC4RG45</strain>
    </source>
</reference>
<dbReference type="GO" id="GO:0016702">
    <property type="term" value="F:oxidoreductase activity, acting on single donors with incorporation of molecular oxygen, incorporation of two atoms of oxygen"/>
    <property type="evidence" value="ECO:0007669"/>
    <property type="project" value="InterPro"/>
</dbReference>
<reference evidence="7" key="1">
    <citation type="submission" date="2018-05" db="EMBL/GenBank/DDBJ databases">
        <authorList>
            <person name="Moura L."/>
            <person name="Setubal J.C."/>
        </authorList>
    </citation>
    <scope>NUCLEOTIDE SEQUENCE</scope>
    <source>
        <strain evidence="7">ZC4RG45</strain>
    </source>
</reference>
<feature type="binding site" evidence="6">
    <location>
        <position position="72"/>
    </location>
    <ligand>
        <name>Fe cation</name>
        <dbReference type="ChEBI" id="CHEBI:24875"/>
        <note>catalytic</note>
    </ligand>
</feature>
<name>A0A2W4LI59_9PSEU</name>
<dbReference type="EMBL" id="QGUI01000058">
    <property type="protein sequence ID" value="PZN00820.1"/>
    <property type="molecule type" value="Genomic_DNA"/>
</dbReference>
<feature type="binding site" evidence="6">
    <location>
        <position position="74"/>
    </location>
    <ligand>
        <name>Fe cation</name>
        <dbReference type="ChEBI" id="CHEBI:24875"/>
        <note>catalytic</note>
    </ligand>
</feature>
<keyword evidence="3 8" id="KW-0223">Dioxygenase</keyword>
<dbReference type="SUPFAM" id="SSF51182">
    <property type="entry name" value="RmlC-like cupins"/>
    <property type="match status" value="1"/>
</dbReference>
<keyword evidence="2 6" id="KW-0479">Metal-binding</keyword>
<protein>
    <submittedName>
        <fullName evidence="7 8">Cysteine dioxygenase</fullName>
    </submittedName>
</protein>
<comment type="caution">
    <text evidence="8">The sequence shown here is derived from an EMBL/GenBank/DDBJ whole genome shotgun (WGS) entry which is preliminary data.</text>
</comment>
<proteinExistence type="inferred from homology"/>